<dbReference type="PANTHER" id="PTHR33384:SF1">
    <property type="entry name" value="EXPRESSED PROTEIN"/>
    <property type="match status" value="1"/>
</dbReference>
<name>A0A2I0BBW7_9ASPA</name>
<dbReference type="EMBL" id="KZ451895">
    <property type="protein sequence ID" value="PKA65298.1"/>
    <property type="molecule type" value="Genomic_DNA"/>
</dbReference>
<organism evidence="1 2">
    <name type="scientific">Apostasia shenzhenica</name>
    <dbReference type="NCBI Taxonomy" id="1088818"/>
    <lineage>
        <taxon>Eukaryota</taxon>
        <taxon>Viridiplantae</taxon>
        <taxon>Streptophyta</taxon>
        <taxon>Embryophyta</taxon>
        <taxon>Tracheophyta</taxon>
        <taxon>Spermatophyta</taxon>
        <taxon>Magnoliopsida</taxon>
        <taxon>Liliopsida</taxon>
        <taxon>Asparagales</taxon>
        <taxon>Orchidaceae</taxon>
        <taxon>Apostasioideae</taxon>
        <taxon>Apostasia</taxon>
    </lineage>
</organism>
<dbReference type="STRING" id="1088818.A0A2I0BBW7"/>
<sequence length="224" mass="23641">MLLLSFTACWPIRLLFSFPLLTLFFCLSSLSLSLSHPSMAKTCAIKQSTFSPAGDLPVFSPKPRRIFPSAAAAAAISIWSTHALSAAPPPLDAAEELRILFRKVPPLTFPQAINRLISSNGPDSLSCWQRADEIPDPSDPTTPPPFYCGSPPTRTGNPVVHDARFGEAAPLAPVQLATTAAGPVPAPEGFPGVRFDLGPTAVRVVGFDCLNSGRGRSPSVPAVA</sequence>
<evidence type="ECO:0000313" key="1">
    <source>
        <dbReference type="EMBL" id="PKA65298.1"/>
    </source>
</evidence>
<dbReference type="Proteomes" id="UP000236161">
    <property type="component" value="Unassembled WGS sequence"/>
</dbReference>
<protein>
    <submittedName>
        <fullName evidence="1">Uncharacterized protein</fullName>
    </submittedName>
</protein>
<keyword evidence="2" id="KW-1185">Reference proteome</keyword>
<gene>
    <name evidence="1" type="ORF">AXF42_Ash005631</name>
</gene>
<dbReference type="PANTHER" id="PTHR33384">
    <property type="entry name" value="EXPRESSED PROTEIN"/>
    <property type="match status" value="1"/>
</dbReference>
<evidence type="ECO:0000313" key="2">
    <source>
        <dbReference type="Proteomes" id="UP000236161"/>
    </source>
</evidence>
<proteinExistence type="predicted"/>
<reference evidence="1 2" key="1">
    <citation type="journal article" date="2017" name="Nature">
        <title>The Apostasia genome and the evolution of orchids.</title>
        <authorList>
            <person name="Zhang G.Q."/>
            <person name="Liu K.W."/>
            <person name="Li Z."/>
            <person name="Lohaus R."/>
            <person name="Hsiao Y.Y."/>
            <person name="Niu S.C."/>
            <person name="Wang J.Y."/>
            <person name="Lin Y.C."/>
            <person name="Xu Q."/>
            <person name="Chen L.J."/>
            <person name="Yoshida K."/>
            <person name="Fujiwara S."/>
            <person name="Wang Z.W."/>
            <person name="Zhang Y.Q."/>
            <person name="Mitsuda N."/>
            <person name="Wang M."/>
            <person name="Liu G.H."/>
            <person name="Pecoraro L."/>
            <person name="Huang H.X."/>
            <person name="Xiao X.J."/>
            <person name="Lin M."/>
            <person name="Wu X.Y."/>
            <person name="Wu W.L."/>
            <person name="Chen Y.Y."/>
            <person name="Chang S.B."/>
            <person name="Sakamoto S."/>
            <person name="Ohme-Takagi M."/>
            <person name="Yagi M."/>
            <person name="Zeng S.J."/>
            <person name="Shen C.Y."/>
            <person name="Yeh C.M."/>
            <person name="Luo Y.B."/>
            <person name="Tsai W.C."/>
            <person name="Van de Peer Y."/>
            <person name="Liu Z.J."/>
        </authorList>
    </citation>
    <scope>NUCLEOTIDE SEQUENCE [LARGE SCALE GENOMIC DNA]</scope>
    <source>
        <strain evidence="2">cv. Shenzhen</strain>
        <tissue evidence="1">Stem</tissue>
    </source>
</reference>
<accession>A0A2I0BBW7</accession>
<dbReference type="AlphaFoldDB" id="A0A2I0BBW7"/>